<keyword evidence="2" id="KW-0812">Transmembrane</keyword>
<gene>
    <name evidence="4" type="primary">LOC108742434</name>
</gene>
<organism evidence="3 4">
    <name type="scientific">Agrilus planipennis</name>
    <name type="common">Emerald ash borer</name>
    <name type="synonym">Agrilus marcopoli</name>
    <dbReference type="NCBI Taxonomy" id="224129"/>
    <lineage>
        <taxon>Eukaryota</taxon>
        <taxon>Metazoa</taxon>
        <taxon>Ecdysozoa</taxon>
        <taxon>Arthropoda</taxon>
        <taxon>Hexapoda</taxon>
        <taxon>Insecta</taxon>
        <taxon>Pterygota</taxon>
        <taxon>Neoptera</taxon>
        <taxon>Endopterygota</taxon>
        <taxon>Coleoptera</taxon>
        <taxon>Polyphaga</taxon>
        <taxon>Elateriformia</taxon>
        <taxon>Buprestoidea</taxon>
        <taxon>Buprestidae</taxon>
        <taxon>Agrilinae</taxon>
        <taxon>Agrilus</taxon>
    </lineage>
</organism>
<reference evidence="4" key="1">
    <citation type="submission" date="2025-08" db="UniProtKB">
        <authorList>
            <consortium name="RefSeq"/>
        </authorList>
    </citation>
    <scope>IDENTIFICATION</scope>
    <source>
        <tissue evidence="4">Entire body</tissue>
    </source>
</reference>
<proteinExistence type="predicted"/>
<protein>
    <submittedName>
        <fullName evidence="4">Uncharacterized protein LOC108742434</fullName>
    </submittedName>
</protein>
<evidence type="ECO:0000313" key="3">
    <source>
        <dbReference type="Proteomes" id="UP000192223"/>
    </source>
</evidence>
<sequence>MILFGVAVFTIISIVVILVTCYAYRNIQERISFLSSQQDDIWNISGRVNQGQSLPPNRWPTHDHHIAVESFVISDRVAKSVPPPPPYSEVDLPSYEEATGCSGKNDIAPVHSTPQTSTSTR</sequence>
<accession>A0A7F5RN30</accession>
<dbReference type="OrthoDB" id="6762088at2759"/>
<evidence type="ECO:0000256" key="2">
    <source>
        <dbReference type="SAM" id="Phobius"/>
    </source>
</evidence>
<dbReference type="RefSeq" id="XP_025837434.1">
    <property type="nucleotide sequence ID" value="XM_025981649.1"/>
</dbReference>
<feature type="transmembrane region" description="Helical" evidence="2">
    <location>
        <begin position="6"/>
        <end position="24"/>
    </location>
</feature>
<dbReference type="AlphaFoldDB" id="A0A7F5RN30"/>
<evidence type="ECO:0000313" key="4">
    <source>
        <dbReference type="RefSeq" id="XP_025837434.1"/>
    </source>
</evidence>
<dbReference type="GeneID" id="108742434"/>
<keyword evidence="2" id="KW-0472">Membrane</keyword>
<dbReference type="Proteomes" id="UP000192223">
    <property type="component" value="Unplaced"/>
</dbReference>
<keyword evidence="3" id="KW-1185">Reference proteome</keyword>
<name>A0A7F5RN30_AGRPL</name>
<dbReference type="KEGG" id="apln:108742434"/>
<feature type="region of interest" description="Disordered" evidence="1">
    <location>
        <begin position="79"/>
        <end position="121"/>
    </location>
</feature>
<evidence type="ECO:0000256" key="1">
    <source>
        <dbReference type="SAM" id="MobiDB-lite"/>
    </source>
</evidence>
<feature type="compositionally biased region" description="Polar residues" evidence="1">
    <location>
        <begin position="112"/>
        <end position="121"/>
    </location>
</feature>
<keyword evidence="2" id="KW-1133">Transmembrane helix</keyword>
<dbReference type="InParanoid" id="A0A7F5RN30"/>